<evidence type="ECO:0000313" key="2">
    <source>
        <dbReference type="EMBL" id="GHO98350.1"/>
    </source>
</evidence>
<keyword evidence="1" id="KW-0812">Transmembrane</keyword>
<reference evidence="2" key="1">
    <citation type="submission" date="2020-10" db="EMBL/GenBank/DDBJ databases">
        <title>Taxonomic study of unclassified bacteria belonging to the class Ktedonobacteria.</title>
        <authorList>
            <person name="Yabe S."/>
            <person name="Wang C.M."/>
            <person name="Zheng Y."/>
            <person name="Sakai Y."/>
            <person name="Cavaletti L."/>
            <person name="Monciardini P."/>
            <person name="Donadio S."/>
        </authorList>
    </citation>
    <scope>NUCLEOTIDE SEQUENCE</scope>
    <source>
        <strain evidence="2">ID150040</strain>
    </source>
</reference>
<sequence length="147" mass="16349">MDTQTLAVITWSTFALNIIAILCAVIGTLYTRSTYKVQVRGVYLQELQLQQPESIDATGKRGNTLLKGAGKLILLLFILSTLVSTLLTQTTSSLKSVQDVIPLFAWIIADLLIIFFIVITIGWSIAYKKGYKRGYNDASSANETERW</sequence>
<dbReference type="RefSeq" id="WP_220209102.1">
    <property type="nucleotide sequence ID" value="NZ_BNJK01000002.1"/>
</dbReference>
<keyword evidence="1" id="KW-0472">Membrane</keyword>
<evidence type="ECO:0000313" key="3">
    <source>
        <dbReference type="Proteomes" id="UP000597444"/>
    </source>
</evidence>
<keyword evidence="3" id="KW-1185">Reference proteome</keyword>
<protein>
    <recommendedName>
        <fullName evidence="4">DUF3784 domain-containing protein</fullName>
    </recommendedName>
</protein>
<gene>
    <name evidence="2" type="ORF">KSF_083980</name>
</gene>
<comment type="caution">
    <text evidence="2">The sequence shown here is derived from an EMBL/GenBank/DDBJ whole genome shotgun (WGS) entry which is preliminary data.</text>
</comment>
<accession>A0A8J3N7D4</accession>
<name>A0A8J3N7D4_9CHLR</name>
<organism evidence="2 3">
    <name type="scientific">Reticulibacter mediterranei</name>
    <dbReference type="NCBI Taxonomy" id="2778369"/>
    <lineage>
        <taxon>Bacteria</taxon>
        <taxon>Bacillati</taxon>
        <taxon>Chloroflexota</taxon>
        <taxon>Ktedonobacteria</taxon>
        <taxon>Ktedonobacterales</taxon>
        <taxon>Reticulibacteraceae</taxon>
        <taxon>Reticulibacter</taxon>
    </lineage>
</organism>
<keyword evidence="1" id="KW-1133">Transmembrane helix</keyword>
<evidence type="ECO:0008006" key="4">
    <source>
        <dbReference type="Google" id="ProtNLM"/>
    </source>
</evidence>
<proteinExistence type="predicted"/>
<dbReference type="EMBL" id="BNJK01000002">
    <property type="protein sequence ID" value="GHO98350.1"/>
    <property type="molecule type" value="Genomic_DNA"/>
</dbReference>
<feature type="transmembrane region" description="Helical" evidence="1">
    <location>
        <begin position="103"/>
        <end position="126"/>
    </location>
</feature>
<evidence type="ECO:0000256" key="1">
    <source>
        <dbReference type="SAM" id="Phobius"/>
    </source>
</evidence>
<feature type="transmembrane region" description="Helical" evidence="1">
    <location>
        <begin position="72"/>
        <end position="91"/>
    </location>
</feature>
<dbReference type="AlphaFoldDB" id="A0A8J3N7D4"/>
<dbReference type="Proteomes" id="UP000597444">
    <property type="component" value="Unassembled WGS sequence"/>
</dbReference>
<feature type="transmembrane region" description="Helical" evidence="1">
    <location>
        <begin position="6"/>
        <end position="30"/>
    </location>
</feature>